<dbReference type="CDD" id="cd04590">
    <property type="entry name" value="CBS_pair_CorC_HlyC_assoc"/>
    <property type="match status" value="1"/>
</dbReference>
<evidence type="ECO:0000256" key="11">
    <source>
        <dbReference type="SAM" id="MobiDB-lite"/>
    </source>
</evidence>
<evidence type="ECO:0000256" key="6">
    <source>
        <dbReference type="ARBA" id="ARBA00022989"/>
    </source>
</evidence>
<dbReference type="GO" id="GO:0050660">
    <property type="term" value="F:flavin adenine dinucleotide binding"/>
    <property type="evidence" value="ECO:0007669"/>
    <property type="project" value="InterPro"/>
</dbReference>
<feature type="domain" description="CBS" evidence="13">
    <location>
        <begin position="207"/>
        <end position="269"/>
    </location>
</feature>
<dbReference type="Gene3D" id="3.30.465.10">
    <property type="match status" value="1"/>
</dbReference>
<dbReference type="Pfam" id="PF03471">
    <property type="entry name" value="CorC_HlyC"/>
    <property type="match status" value="1"/>
</dbReference>
<evidence type="ECO:0000256" key="10">
    <source>
        <dbReference type="PROSITE-ProRule" id="PRU01193"/>
    </source>
</evidence>
<evidence type="ECO:0000256" key="7">
    <source>
        <dbReference type="ARBA" id="ARBA00023122"/>
    </source>
</evidence>
<gene>
    <name evidence="15" type="ORF">AVDCRST_MAG19-3219</name>
</gene>
<dbReference type="SMART" id="SM00116">
    <property type="entry name" value="CBS"/>
    <property type="match status" value="2"/>
</dbReference>
<evidence type="ECO:0000256" key="1">
    <source>
        <dbReference type="ARBA" id="ARBA00004651"/>
    </source>
</evidence>
<reference evidence="15" key="1">
    <citation type="submission" date="2020-02" db="EMBL/GenBank/DDBJ databases">
        <authorList>
            <person name="Meier V. D."/>
        </authorList>
    </citation>
    <scope>NUCLEOTIDE SEQUENCE</scope>
    <source>
        <strain evidence="15">AVDCRST_MAG19</strain>
    </source>
</reference>
<dbReference type="SUPFAM" id="SSF54631">
    <property type="entry name" value="CBS-domain pair"/>
    <property type="match status" value="1"/>
</dbReference>
<feature type="region of interest" description="Disordered" evidence="11">
    <location>
        <begin position="417"/>
        <end position="451"/>
    </location>
</feature>
<feature type="domain" description="CBS" evidence="13">
    <location>
        <begin position="272"/>
        <end position="329"/>
    </location>
</feature>
<feature type="compositionally biased region" description="Low complexity" evidence="11">
    <location>
        <begin position="417"/>
        <end position="438"/>
    </location>
</feature>
<keyword evidence="8 10" id="KW-0472">Membrane</keyword>
<dbReference type="EMBL" id="CADCWL010000174">
    <property type="protein sequence ID" value="CAA9574902.1"/>
    <property type="molecule type" value="Genomic_DNA"/>
</dbReference>
<dbReference type="Pfam" id="PF00571">
    <property type="entry name" value="CBS"/>
    <property type="match status" value="2"/>
</dbReference>
<feature type="domain" description="CNNM transmembrane" evidence="14">
    <location>
        <begin position="1"/>
        <end position="188"/>
    </location>
</feature>
<comment type="subcellular location">
    <subcellularLocation>
        <location evidence="1">Cell membrane</location>
        <topology evidence="1">Multi-pass membrane protein</topology>
    </subcellularLocation>
</comment>
<dbReference type="Gene3D" id="3.10.580.10">
    <property type="entry name" value="CBS-domain"/>
    <property type="match status" value="1"/>
</dbReference>
<sequence length="451" mass="48142">MSGESWRELAVAVVALLLMAVAATVEATATLVSRHRLRQLAEERDRYRSVQWLVDPKRELAASLLVIQAVAIAAAASLLTTVVGRELGTAQHALAIAVVGAVFLLVGQALPRALAATRPERAATTLVGLAGLLTFLVRPLVWLVGALARAFARVLPGEPGNLAPVGTEEELRSLTVEADDGGVIEPEEREMIDNVLHLEETTARDIMVPRVDVVAVAEGTPAREIVATITDAGHSRLPVYRETIDHIVGVLYAKDLLPFVMGDTRELPLAKLLRPAHVVPESKRVGDLLTELRRDRVHIAIVADEYGGTAGLLTIEDILEEIVGEIQDEYDLEEVALVERVGEGELVADGRLPIEDVAEALGLVFTDDDYGTVAGFVHRHLGRLPSDGDRFEAEGLGVEVLKVEGRRVRRLRLTRLGDGPAAGPGANDAAPAGAVTPADADRERAAGDAGL</sequence>
<dbReference type="SMART" id="SM01091">
    <property type="entry name" value="CorC_HlyC"/>
    <property type="match status" value="1"/>
</dbReference>
<evidence type="ECO:0000256" key="2">
    <source>
        <dbReference type="ARBA" id="ARBA00006337"/>
    </source>
</evidence>
<organism evidence="15">
    <name type="scientific">uncultured Thermomicrobiales bacterium</name>
    <dbReference type="NCBI Taxonomy" id="1645740"/>
    <lineage>
        <taxon>Bacteria</taxon>
        <taxon>Pseudomonadati</taxon>
        <taxon>Thermomicrobiota</taxon>
        <taxon>Thermomicrobia</taxon>
        <taxon>Thermomicrobiales</taxon>
        <taxon>environmental samples</taxon>
    </lineage>
</organism>
<evidence type="ECO:0000256" key="9">
    <source>
        <dbReference type="PROSITE-ProRule" id="PRU00703"/>
    </source>
</evidence>
<keyword evidence="7 9" id="KW-0129">CBS domain</keyword>
<evidence type="ECO:0000313" key="15">
    <source>
        <dbReference type="EMBL" id="CAA9574902.1"/>
    </source>
</evidence>
<dbReference type="InterPro" id="IPR000644">
    <property type="entry name" value="CBS_dom"/>
</dbReference>
<dbReference type="AlphaFoldDB" id="A0A6J4VDZ9"/>
<dbReference type="InterPro" id="IPR036318">
    <property type="entry name" value="FAD-bd_PCMH-like_sf"/>
</dbReference>
<keyword evidence="4 10" id="KW-0812">Transmembrane</keyword>
<name>A0A6J4VDZ9_9BACT</name>
<evidence type="ECO:0000259" key="14">
    <source>
        <dbReference type="PROSITE" id="PS51846"/>
    </source>
</evidence>
<feature type="transmembrane region" description="Helical" evidence="12">
    <location>
        <begin position="60"/>
        <end position="80"/>
    </location>
</feature>
<dbReference type="InterPro" id="IPR046342">
    <property type="entry name" value="CBS_dom_sf"/>
</dbReference>
<keyword evidence="3" id="KW-1003">Cell membrane</keyword>
<dbReference type="Pfam" id="PF01595">
    <property type="entry name" value="CNNM"/>
    <property type="match status" value="1"/>
</dbReference>
<dbReference type="PANTHER" id="PTHR22777:SF32">
    <property type="entry name" value="UPF0053 INNER MEMBRANE PROTEIN YFJD"/>
    <property type="match status" value="1"/>
</dbReference>
<accession>A0A6J4VDZ9</accession>
<dbReference type="FunFam" id="3.10.580.10:FF:000002">
    <property type="entry name" value="Magnesium/cobalt efflux protein CorC"/>
    <property type="match status" value="1"/>
</dbReference>
<evidence type="ECO:0000259" key="13">
    <source>
        <dbReference type="PROSITE" id="PS51371"/>
    </source>
</evidence>
<evidence type="ECO:0000256" key="4">
    <source>
        <dbReference type="ARBA" id="ARBA00022692"/>
    </source>
</evidence>
<evidence type="ECO:0000256" key="3">
    <source>
        <dbReference type="ARBA" id="ARBA00022475"/>
    </source>
</evidence>
<dbReference type="InterPro" id="IPR016169">
    <property type="entry name" value="FAD-bd_PCMH_sub2"/>
</dbReference>
<dbReference type="InterPro" id="IPR044751">
    <property type="entry name" value="Ion_transp-like_CBS"/>
</dbReference>
<feature type="transmembrane region" description="Helical" evidence="12">
    <location>
        <begin position="122"/>
        <end position="144"/>
    </location>
</feature>
<comment type="similarity">
    <text evidence="2">Belongs to the UPF0053 family.</text>
</comment>
<feature type="compositionally biased region" description="Basic and acidic residues" evidence="11">
    <location>
        <begin position="439"/>
        <end position="451"/>
    </location>
</feature>
<dbReference type="PROSITE" id="PS51371">
    <property type="entry name" value="CBS"/>
    <property type="match status" value="2"/>
</dbReference>
<evidence type="ECO:0000256" key="5">
    <source>
        <dbReference type="ARBA" id="ARBA00022737"/>
    </source>
</evidence>
<feature type="transmembrane region" description="Helical" evidence="12">
    <location>
        <begin position="92"/>
        <end position="110"/>
    </location>
</feature>
<dbReference type="InterPro" id="IPR005170">
    <property type="entry name" value="Transptr-assoc_dom"/>
</dbReference>
<keyword evidence="6 10" id="KW-1133">Transmembrane helix</keyword>
<dbReference type="PANTHER" id="PTHR22777">
    <property type="entry name" value="HEMOLYSIN-RELATED"/>
    <property type="match status" value="1"/>
</dbReference>
<dbReference type="SUPFAM" id="SSF56176">
    <property type="entry name" value="FAD-binding/transporter-associated domain-like"/>
    <property type="match status" value="1"/>
</dbReference>
<evidence type="ECO:0000256" key="8">
    <source>
        <dbReference type="ARBA" id="ARBA00023136"/>
    </source>
</evidence>
<evidence type="ECO:0000256" key="12">
    <source>
        <dbReference type="SAM" id="Phobius"/>
    </source>
</evidence>
<dbReference type="PROSITE" id="PS51846">
    <property type="entry name" value="CNNM"/>
    <property type="match status" value="1"/>
</dbReference>
<dbReference type="GO" id="GO:0005886">
    <property type="term" value="C:plasma membrane"/>
    <property type="evidence" value="ECO:0007669"/>
    <property type="project" value="UniProtKB-SubCell"/>
</dbReference>
<protein>
    <submittedName>
        <fullName evidence="15">Magnesium and cobalt efflux protein CorC</fullName>
    </submittedName>
</protein>
<proteinExistence type="inferred from homology"/>
<dbReference type="InterPro" id="IPR002550">
    <property type="entry name" value="CNNM"/>
</dbReference>
<keyword evidence="5" id="KW-0677">Repeat</keyword>